<dbReference type="GO" id="GO:0070967">
    <property type="term" value="F:coenzyme F420 binding"/>
    <property type="evidence" value="ECO:0007669"/>
    <property type="project" value="TreeGrafter"/>
</dbReference>
<dbReference type="SUPFAM" id="SSF50475">
    <property type="entry name" value="FMN-binding split barrel"/>
    <property type="match status" value="1"/>
</dbReference>
<dbReference type="EMBL" id="BOPG01000024">
    <property type="protein sequence ID" value="GIJ56563.1"/>
    <property type="molecule type" value="Genomic_DNA"/>
</dbReference>
<proteinExistence type="predicted"/>
<name>A0A8J4E0C7_9ACTN</name>
<evidence type="ECO:0000313" key="3">
    <source>
        <dbReference type="EMBL" id="GIJ56563.1"/>
    </source>
</evidence>
<organism evidence="3 4">
    <name type="scientific">Virgisporangium aurantiacum</name>
    <dbReference type="NCBI Taxonomy" id="175570"/>
    <lineage>
        <taxon>Bacteria</taxon>
        <taxon>Bacillati</taxon>
        <taxon>Actinomycetota</taxon>
        <taxon>Actinomycetes</taxon>
        <taxon>Micromonosporales</taxon>
        <taxon>Micromonosporaceae</taxon>
        <taxon>Virgisporangium</taxon>
    </lineage>
</organism>
<dbReference type="GO" id="GO:0016627">
    <property type="term" value="F:oxidoreductase activity, acting on the CH-CH group of donors"/>
    <property type="evidence" value="ECO:0007669"/>
    <property type="project" value="TreeGrafter"/>
</dbReference>
<evidence type="ECO:0000256" key="1">
    <source>
        <dbReference type="ARBA" id="ARBA00023002"/>
    </source>
</evidence>
<dbReference type="Pfam" id="PF01243">
    <property type="entry name" value="PNPOx_N"/>
    <property type="match status" value="1"/>
</dbReference>
<feature type="domain" description="Pyridoxamine 5'-phosphate oxidase N-terminal" evidence="2">
    <location>
        <begin position="20"/>
        <end position="91"/>
    </location>
</feature>
<dbReference type="GO" id="GO:0005829">
    <property type="term" value="C:cytosol"/>
    <property type="evidence" value="ECO:0007669"/>
    <property type="project" value="TreeGrafter"/>
</dbReference>
<reference evidence="3" key="1">
    <citation type="submission" date="2021-01" db="EMBL/GenBank/DDBJ databases">
        <title>Whole genome shotgun sequence of Virgisporangium aurantiacum NBRC 16421.</title>
        <authorList>
            <person name="Komaki H."/>
            <person name="Tamura T."/>
        </authorList>
    </citation>
    <scope>NUCLEOTIDE SEQUENCE</scope>
    <source>
        <strain evidence="3">NBRC 16421</strain>
    </source>
</reference>
<comment type="caution">
    <text evidence="3">The sequence shown here is derived from an EMBL/GenBank/DDBJ whole genome shotgun (WGS) entry which is preliminary data.</text>
</comment>
<protein>
    <submittedName>
        <fullName evidence="3">Pyridoxamine 5'-phosphate oxidase</fullName>
    </submittedName>
</protein>
<dbReference type="InterPro" id="IPR012349">
    <property type="entry name" value="Split_barrel_FMN-bd"/>
</dbReference>
<dbReference type="Proteomes" id="UP000612585">
    <property type="component" value="Unassembled WGS sequence"/>
</dbReference>
<dbReference type="PANTHER" id="PTHR35176:SF6">
    <property type="entry name" value="HEME OXYGENASE HI_0854-RELATED"/>
    <property type="match status" value="1"/>
</dbReference>
<dbReference type="RefSeq" id="WP_203995113.1">
    <property type="nucleotide sequence ID" value="NZ_BOPG01000024.1"/>
</dbReference>
<dbReference type="PANTHER" id="PTHR35176">
    <property type="entry name" value="HEME OXYGENASE HI_0854-RELATED"/>
    <property type="match status" value="1"/>
</dbReference>
<dbReference type="AlphaFoldDB" id="A0A8J4E0C7"/>
<evidence type="ECO:0000259" key="2">
    <source>
        <dbReference type="Pfam" id="PF01243"/>
    </source>
</evidence>
<dbReference type="InterPro" id="IPR011576">
    <property type="entry name" value="Pyridox_Oxase_N"/>
</dbReference>
<dbReference type="InterPro" id="IPR052019">
    <property type="entry name" value="F420H2_bilvrd_red/Heme_oxyg"/>
</dbReference>
<sequence>MGPDEITEVLNRPLSRELLARDVTRLAYVATDGTPRAVPIAFTWNGTEIVMCTSTNAPKLAGLRANPMVALTIDTEVHPPKILLIRGRAELDVVAGIPDEYLQMNGSYTMTAEQRVEWEAEVRSLYDGMVRIVVIPTWAKLIDFETTLPSAVEELVRERAERQRA</sequence>
<keyword evidence="4" id="KW-1185">Reference proteome</keyword>
<accession>A0A8J4E0C7</accession>
<gene>
    <name evidence="3" type="ORF">Vau01_040790</name>
</gene>
<evidence type="ECO:0000313" key="4">
    <source>
        <dbReference type="Proteomes" id="UP000612585"/>
    </source>
</evidence>
<dbReference type="Gene3D" id="2.30.110.10">
    <property type="entry name" value="Electron Transport, Fmn-binding Protein, Chain A"/>
    <property type="match status" value="1"/>
</dbReference>
<keyword evidence="1" id="KW-0560">Oxidoreductase</keyword>